<dbReference type="AlphaFoldDB" id="A0A0H5RDC3"/>
<organism evidence="2">
    <name type="scientific">Spongospora subterranea</name>
    <dbReference type="NCBI Taxonomy" id="70186"/>
    <lineage>
        <taxon>Eukaryota</taxon>
        <taxon>Sar</taxon>
        <taxon>Rhizaria</taxon>
        <taxon>Endomyxa</taxon>
        <taxon>Phytomyxea</taxon>
        <taxon>Plasmodiophorida</taxon>
        <taxon>Plasmodiophoridae</taxon>
        <taxon>Spongospora</taxon>
    </lineage>
</organism>
<feature type="region of interest" description="Disordered" evidence="1">
    <location>
        <begin position="1"/>
        <end position="105"/>
    </location>
</feature>
<evidence type="ECO:0000313" key="2">
    <source>
        <dbReference type="EMBL" id="CRZ11998.1"/>
    </source>
</evidence>
<dbReference type="EMBL" id="HACM01011556">
    <property type="protein sequence ID" value="CRZ11998.1"/>
    <property type="molecule type" value="Transcribed_RNA"/>
</dbReference>
<evidence type="ECO:0000256" key="1">
    <source>
        <dbReference type="SAM" id="MobiDB-lite"/>
    </source>
</evidence>
<feature type="compositionally biased region" description="Polar residues" evidence="1">
    <location>
        <begin position="13"/>
        <end position="29"/>
    </location>
</feature>
<feature type="non-terminal residue" evidence="2">
    <location>
        <position position="1"/>
    </location>
</feature>
<proteinExistence type="predicted"/>
<feature type="compositionally biased region" description="Basic and acidic residues" evidence="1">
    <location>
        <begin position="58"/>
        <end position="72"/>
    </location>
</feature>
<sequence>EKWCSKSKKSIPQVGSTEQSHGQSMSGLINSAGGRFANRSSNASSTPSIPKLTGGNKRARDELKSAEQIGKERAKKAKIAQRNSSSKKPTGNKKGNKKSQGKHRR</sequence>
<reference evidence="2" key="1">
    <citation type="submission" date="2015-04" db="EMBL/GenBank/DDBJ databases">
        <title>The genome sequence of the plant pathogenic Rhizarian Plasmodiophora brassicae reveals insights in its biotrophic life cycle and the origin of chitin synthesis.</title>
        <authorList>
            <person name="Schwelm A."/>
            <person name="Fogelqvist J."/>
            <person name="Knaust A."/>
            <person name="Julke S."/>
            <person name="Lilja T."/>
            <person name="Dhandapani V."/>
            <person name="Bonilla-Rosso G."/>
            <person name="Karlsson M."/>
            <person name="Shevchenko A."/>
            <person name="Choi S.R."/>
            <person name="Kim H.G."/>
            <person name="Park J.Y."/>
            <person name="Lim Y.P."/>
            <person name="Ludwig-Muller J."/>
            <person name="Dixelius C."/>
        </authorList>
    </citation>
    <scope>NUCLEOTIDE SEQUENCE</scope>
    <source>
        <tissue evidence="2">Potato root galls</tissue>
    </source>
</reference>
<feature type="compositionally biased region" description="Basic residues" evidence="1">
    <location>
        <begin position="90"/>
        <end position="105"/>
    </location>
</feature>
<name>A0A0H5RDC3_9EUKA</name>
<feature type="compositionally biased region" description="Polar residues" evidence="1">
    <location>
        <begin position="38"/>
        <end position="48"/>
    </location>
</feature>
<protein>
    <submittedName>
        <fullName evidence="2">Uncharacterized protein</fullName>
    </submittedName>
</protein>
<accession>A0A0H5RDC3</accession>